<dbReference type="InterPro" id="IPR051405">
    <property type="entry name" value="phD/YefM_antitoxin"/>
</dbReference>
<dbReference type="PANTHER" id="PTHR33713:SF11">
    <property type="entry name" value="PREVENT-HOST-DEATH FAMILY PROTEIN"/>
    <property type="match status" value="1"/>
</dbReference>
<dbReference type="InterPro" id="IPR036165">
    <property type="entry name" value="YefM-like_sf"/>
</dbReference>
<keyword evidence="4" id="KW-1185">Reference proteome</keyword>
<reference evidence="3 4" key="1">
    <citation type="submission" date="2023-12" db="EMBL/GenBank/DDBJ databases">
        <title>the genome sequence of Hyalangium sp. s54d21.</title>
        <authorList>
            <person name="Zhang X."/>
        </authorList>
    </citation>
    <scope>NUCLEOTIDE SEQUENCE [LARGE SCALE GENOMIC DNA]</scope>
    <source>
        <strain evidence="4">s54d21</strain>
    </source>
</reference>
<comment type="similarity">
    <text evidence="1 2">Belongs to the phD/YefM antitoxin family.</text>
</comment>
<dbReference type="Gene3D" id="3.40.1620.10">
    <property type="entry name" value="YefM-like domain"/>
    <property type="match status" value="1"/>
</dbReference>
<proteinExistence type="inferred from homology"/>
<comment type="function">
    <text evidence="2">Antitoxin component of a type II toxin-antitoxin (TA) system.</text>
</comment>
<dbReference type="PANTHER" id="PTHR33713">
    <property type="entry name" value="ANTITOXIN YAFN-RELATED"/>
    <property type="match status" value="1"/>
</dbReference>
<dbReference type="InterPro" id="IPR006442">
    <property type="entry name" value="Antitoxin_Phd/YefM"/>
</dbReference>
<sequence length="95" mass="10714">MKLTEDIKPVTYMKTRAAELLREVKRSRRPVVITQHGEAQAVVLDVATYEALRDATLLLQLTAQGEEDVQAGRTVPQAEAFARARKRLAQRERQG</sequence>
<evidence type="ECO:0000256" key="1">
    <source>
        <dbReference type="ARBA" id="ARBA00009981"/>
    </source>
</evidence>
<evidence type="ECO:0000256" key="2">
    <source>
        <dbReference type="RuleBase" id="RU362080"/>
    </source>
</evidence>
<organism evidence="3 4">
    <name type="scientific">Hyalangium rubrum</name>
    <dbReference type="NCBI Taxonomy" id="3103134"/>
    <lineage>
        <taxon>Bacteria</taxon>
        <taxon>Pseudomonadati</taxon>
        <taxon>Myxococcota</taxon>
        <taxon>Myxococcia</taxon>
        <taxon>Myxococcales</taxon>
        <taxon>Cystobacterineae</taxon>
        <taxon>Archangiaceae</taxon>
        <taxon>Hyalangium</taxon>
    </lineage>
</organism>
<dbReference type="RefSeq" id="WP_321543989.1">
    <property type="nucleotide sequence ID" value="NZ_JAXIVS010000001.1"/>
</dbReference>
<dbReference type="EMBL" id="JAXIVS010000001">
    <property type="protein sequence ID" value="MDY7225275.1"/>
    <property type="molecule type" value="Genomic_DNA"/>
</dbReference>
<dbReference type="SUPFAM" id="SSF143120">
    <property type="entry name" value="YefM-like"/>
    <property type="match status" value="1"/>
</dbReference>
<evidence type="ECO:0000313" key="4">
    <source>
        <dbReference type="Proteomes" id="UP001291309"/>
    </source>
</evidence>
<dbReference type="Proteomes" id="UP001291309">
    <property type="component" value="Unassembled WGS sequence"/>
</dbReference>
<gene>
    <name evidence="3" type="ORF">SYV04_02735</name>
</gene>
<accession>A0ABU5GVS6</accession>
<protein>
    <recommendedName>
        <fullName evidence="2">Antitoxin</fullName>
    </recommendedName>
</protein>
<evidence type="ECO:0000313" key="3">
    <source>
        <dbReference type="EMBL" id="MDY7225275.1"/>
    </source>
</evidence>
<dbReference type="NCBIfam" id="TIGR01552">
    <property type="entry name" value="phd_fam"/>
    <property type="match status" value="1"/>
</dbReference>
<comment type="caution">
    <text evidence="3">The sequence shown here is derived from an EMBL/GenBank/DDBJ whole genome shotgun (WGS) entry which is preliminary data.</text>
</comment>
<dbReference type="Pfam" id="PF02604">
    <property type="entry name" value="PhdYeFM_antitox"/>
    <property type="match status" value="1"/>
</dbReference>
<name>A0ABU5GVS6_9BACT</name>